<feature type="signal peptide" evidence="2">
    <location>
        <begin position="1"/>
        <end position="21"/>
    </location>
</feature>
<evidence type="ECO:0000313" key="4">
    <source>
        <dbReference type="Proteomes" id="UP000805841"/>
    </source>
</evidence>
<dbReference type="Proteomes" id="UP000805841">
    <property type="component" value="Unassembled WGS sequence"/>
</dbReference>
<dbReference type="Pfam" id="PF06476">
    <property type="entry name" value="DUF1090"/>
    <property type="match status" value="1"/>
</dbReference>
<keyword evidence="4" id="KW-1185">Reference proteome</keyword>
<evidence type="ECO:0000256" key="2">
    <source>
        <dbReference type="SAM" id="SignalP"/>
    </source>
</evidence>
<comment type="caution">
    <text evidence="3">The sequence shown here is derived from an EMBL/GenBank/DDBJ whole genome shotgun (WGS) entry which is preliminary data.</text>
</comment>
<sequence length="103" mass="11241">MRCTPVLLLIASMGSAVLALANAPEPAKGCAEQPHQKQPGCVDRTLHKARKTTVLSAKREVSQRQADLSNAMKKGDPERVDQGREQLARARKALQQAVDDLDR</sequence>
<evidence type="ECO:0000256" key="1">
    <source>
        <dbReference type="SAM" id="MobiDB-lite"/>
    </source>
</evidence>
<feature type="region of interest" description="Disordered" evidence="1">
    <location>
        <begin position="25"/>
        <end position="85"/>
    </location>
</feature>
<gene>
    <name evidence="3" type="ORF">HAQ05_01220</name>
</gene>
<protein>
    <submittedName>
        <fullName evidence="3">DUF1090 domain-containing protein</fullName>
    </submittedName>
</protein>
<keyword evidence="2" id="KW-0732">Signal</keyword>
<feature type="chain" id="PRO_5046029424" evidence="2">
    <location>
        <begin position="22"/>
        <end position="103"/>
    </location>
</feature>
<dbReference type="InterPro" id="IPR009468">
    <property type="entry name" value="DUF1090"/>
</dbReference>
<accession>A0ABR7YVX6</accession>
<dbReference type="RefSeq" id="WP_190416751.1">
    <property type="nucleotide sequence ID" value="NZ_JAAOCA010000001.1"/>
</dbReference>
<dbReference type="EMBL" id="JAAOCA010000001">
    <property type="protein sequence ID" value="MBD1597335.1"/>
    <property type="molecule type" value="Genomic_DNA"/>
</dbReference>
<proteinExistence type="predicted"/>
<organism evidence="3 4">
    <name type="scientific">Pseudomonas typographi</name>
    <dbReference type="NCBI Taxonomy" id="2715964"/>
    <lineage>
        <taxon>Bacteria</taxon>
        <taxon>Pseudomonadati</taxon>
        <taxon>Pseudomonadota</taxon>
        <taxon>Gammaproteobacteria</taxon>
        <taxon>Pseudomonadales</taxon>
        <taxon>Pseudomonadaceae</taxon>
        <taxon>Pseudomonas</taxon>
    </lineage>
</organism>
<name>A0ABR7YVX6_9PSED</name>
<evidence type="ECO:0000313" key="3">
    <source>
        <dbReference type="EMBL" id="MBD1597335.1"/>
    </source>
</evidence>
<reference evidence="3 4" key="1">
    <citation type="journal article" date="2020" name="Insects">
        <title>Bacteria Belonging to Pseudomonas typographi sp. nov. from the Bark Beetle Ips typographus Have Genomic Potential to Aid in the Host Ecology.</title>
        <authorList>
            <person name="Peral-Aranega E."/>
            <person name="Saati-Santamaria Z."/>
            <person name="Kolarik M."/>
            <person name="Rivas R."/>
            <person name="Garcia-Fraile P."/>
        </authorList>
    </citation>
    <scope>NUCLEOTIDE SEQUENCE [LARGE SCALE GENOMIC DNA]</scope>
    <source>
        <strain evidence="3 4">CA3A</strain>
    </source>
</reference>
<feature type="compositionally biased region" description="Basic and acidic residues" evidence="1">
    <location>
        <begin position="73"/>
        <end position="85"/>
    </location>
</feature>